<name>A0AAD4BCU7_BOLED</name>
<evidence type="ECO:0000313" key="2">
    <source>
        <dbReference type="Proteomes" id="UP001194468"/>
    </source>
</evidence>
<dbReference type="AlphaFoldDB" id="A0AAD4BCU7"/>
<organism evidence="1 2">
    <name type="scientific">Boletus edulis BED1</name>
    <dbReference type="NCBI Taxonomy" id="1328754"/>
    <lineage>
        <taxon>Eukaryota</taxon>
        <taxon>Fungi</taxon>
        <taxon>Dikarya</taxon>
        <taxon>Basidiomycota</taxon>
        <taxon>Agaricomycotina</taxon>
        <taxon>Agaricomycetes</taxon>
        <taxon>Agaricomycetidae</taxon>
        <taxon>Boletales</taxon>
        <taxon>Boletineae</taxon>
        <taxon>Boletaceae</taxon>
        <taxon>Boletoideae</taxon>
        <taxon>Boletus</taxon>
    </lineage>
</organism>
<accession>A0AAD4BCU7</accession>
<evidence type="ECO:0000313" key="1">
    <source>
        <dbReference type="EMBL" id="KAF8420002.1"/>
    </source>
</evidence>
<gene>
    <name evidence="1" type="ORF">L210DRAFT_3575648</name>
</gene>
<comment type="caution">
    <text evidence="1">The sequence shown here is derived from an EMBL/GenBank/DDBJ whole genome shotgun (WGS) entry which is preliminary data.</text>
</comment>
<sequence length="57" mass="6287">MFTSALSSSRILSVPAPPELSAHLIYLPGPLPHWFRLRQHACLVCLDSTNRLVVGAF</sequence>
<proteinExistence type="predicted"/>
<dbReference type="EMBL" id="WHUW01000163">
    <property type="protein sequence ID" value="KAF8420002.1"/>
    <property type="molecule type" value="Genomic_DNA"/>
</dbReference>
<keyword evidence="2" id="KW-1185">Reference proteome</keyword>
<reference evidence="1" key="2">
    <citation type="journal article" date="2020" name="Nat. Commun.">
        <title>Large-scale genome sequencing of mycorrhizal fungi provides insights into the early evolution of symbiotic traits.</title>
        <authorList>
            <person name="Miyauchi S."/>
            <person name="Kiss E."/>
            <person name="Kuo A."/>
            <person name="Drula E."/>
            <person name="Kohler A."/>
            <person name="Sanchez-Garcia M."/>
            <person name="Morin E."/>
            <person name="Andreopoulos B."/>
            <person name="Barry K.W."/>
            <person name="Bonito G."/>
            <person name="Buee M."/>
            <person name="Carver A."/>
            <person name="Chen C."/>
            <person name="Cichocki N."/>
            <person name="Clum A."/>
            <person name="Culley D."/>
            <person name="Crous P.W."/>
            <person name="Fauchery L."/>
            <person name="Girlanda M."/>
            <person name="Hayes R.D."/>
            <person name="Keri Z."/>
            <person name="LaButti K."/>
            <person name="Lipzen A."/>
            <person name="Lombard V."/>
            <person name="Magnuson J."/>
            <person name="Maillard F."/>
            <person name="Murat C."/>
            <person name="Nolan M."/>
            <person name="Ohm R.A."/>
            <person name="Pangilinan J."/>
            <person name="Pereira M.F."/>
            <person name="Perotto S."/>
            <person name="Peter M."/>
            <person name="Pfister S."/>
            <person name="Riley R."/>
            <person name="Sitrit Y."/>
            <person name="Stielow J.B."/>
            <person name="Szollosi G."/>
            <person name="Zifcakova L."/>
            <person name="Stursova M."/>
            <person name="Spatafora J.W."/>
            <person name="Tedersoo L."/>
            <person name="Vaario L.M."/>
            <person name="Yamada A."/>
            <person name="Yan M."/>
            <person name="Wang P."/>
            <person name="Xu J."/>
            <person name="Bruns T."/>
            <person name="Baldrian P."/>
            <person name="Vilgalys R."/>
            <person name="Dunand C."/>
            <person name="Henrissat B."/>
            <person name="Grigoriev I.V."/>
            <person name="Hibbett D."/>
            <person name="Nagy L.G."/>
            <person name="Martin F.M."/>
        </authorList>
    </citation>
    <scope>NUCLEOTIDE SEQUENCE</scope>
    <source>
        <strain evidence="1">BED1</strain>
    </source>
</reference>
<dbReference type="Proteomes" id="UP001194468">
    <property type="component" value="Unassembled WGS sequence"/>
</dbReference>
<protein>
    <submittedName>
        <fullName evidence="1">Uncharacterized protein</fullName>
    </submittedName>
</protein>
<reference evidence="1" key="1">
    <citation type="submission" date="2019-10" db="EMBL/GenBank/DDBJ databases">
        <authorList>
            <consortium name="DOE Joint Genome Institute"/>
            <person name="Kuo A."/>
            <person name="Miyauchi S."/>
            <person name="Kiss E."/>
            <person name="Drula E."/>
            <person name="Kohler A."/>
            <person name="Sanchez-Garcia M."/>
            <person name="Andreopoulos B."/>
            <person name="Barry K.W."/>
            <person name="Bonito G."/>
            <person name="Buee M."/>
            <person name="Carver A."/>
            <person name="Chen C."/>
            <person name="Cichocki N."/>
            <person name="Clum A."/>
            <person name="Culley D."/>
            <person name="Crous P.W."/>
            <person name="Fauchery L."/>
            <person name="Girlanda M."/>
            <person name="Hayes R."/>
            <person name="Keri Z."/>
            <person name="LaButti K."/>
            <person name="Lipzen A."/>
            <person name="Lombard V."/>
            <person name="Magnuson J."/>
            <person name="Maillard F."/>
            <person name="Morin E."/>
            <person name="Murat C."/>
            <person name="Nolan M."/>
            <person name="Ohm R."/>
            <person name="Pangilinan J."/>
            <person name="Pereira M."/>
            <person name="Perotto S."/>
            <person name="Peter M."/>
            <person name="Riley R."/>
            <person name="Sitrit Y."/>
            <person name="Stielow B."/>
            <person name="Szollosi G."/>
            <person name="Zifcakova L."/>
            <person name="Stursova M."/>
            <person name="Spatafora J.W."/>
            <person name="Tedersoo L."/>
            <person name="Vaario L.-M."/>
            <person name="Yamada A."/>
            <person name="Yan M."/>
            <person name="Wang P."/>
            <person name="Xu J."/>
            <person name="Bruns T."/>
            <person name="Baldrian P."/>
            <person name="Vilgalys R."/>
            <person name="Henrissat B."/>
            <person name="Grigoriev I.V."/>
            <person name="Hibbett D."/>
            <person name="Nagy L.G."/>
            <person name="Martin F.M."/>
        </authorList>
    </citation>
    <scope>NUCLEOTIDE SEQUENCE</scope>
    <source>
        <strain evidence="1">BED1</strain>
    </source>
</reference>